<dbReference type="InterPro" id="IPR022536">
    <property type="entry name" value="EspC"/>
</dbReference>
<sequence>MNVVNVQPQTFRQYGDISEGMAAAVAVAGAVDQAAVVAAAAPVFGLIGQEFLVSFAYAQANHLTAVGELVTNFAGTALTARAAAQSYELADQTNAEAFVPPAGAQA</sequence>
<protein>
    <recommendedName>
        <fullName evidence="3">Excreted virulence factor EspC (Type VII ESX diderm)</fullName>
    </recommendedName>
</protein>
<reference evidence="1 2" key="1">
    <citation type="submission" date="2019-07" db="EMBL/GenBank/DDBJ databases">
        <title>Whole genome shotgun sequence of Nocardia ninae NBRC 108245.</title>
        <authorList>
            <person name="Hosoyama A."/>
            <person name="Uohara A."/>
            <person name="Ohji S."/>
            <person name="Ichikawa N."/>
        </authorList>
    </citation>
    <scope>NUCLEOTIDE SEQUENCE [LARGE SCALE GENOMIC DNA]</scope>
    <source>
        <strain evidence="1 2">NBRC 108245</strain>
    </source>
</reference>
<proteinExistence type="predicted"/>
<dbReference type="Proteomes" id="UP000321424">
    <property type="component" value="Unassembled WGS sequence"/>
</dbReference>
<comment type="caution">
    <text evidence="1">The sequence shown here is derived from an EMBL/GenBank/DDBJ whole genome shotgun (WGS) entry which is preliminary data.</text>
</comment>
<gene>
    <name evidence="1" type="ORF">NN4_12770</name>
</gene>
<evidence type="ECO:0000313" key="2">
    <source>
        <dbReference type="Proteomes" id="UP000321424"/>
    </source>
</evidence>
<accession>A0A511M9G9</accession>
<keyword evidence="2" id="KW-1185">Reference proteome</keyword>
<dbReference type="GO" id="GO:0009306">
    <property type="term" value="P:protein secretion"/>
    <property type="evidence" value="ECO:0007669"/>
    <property type="project" value="InterPro"/>
</dbReference>
<evidence type="ECO:0008006" key="3">
    <source>
        <dbReference type="Google" id="ProtNLM"/>
    </source>
</evidence>
<dbReference type="AlphaFoldDB" id="A0A511M9G9"/>
<dbReference type="EMBL" id="BJXA01000005">
    <property type="protein sequence ID" value="GEM36758.1"/>
    <property type="molecule type" value="Genomic_DNA"/>
</dbReference>
<organism evidence="1 2">
    <name type="scientific">Nocardia ninae NBRC 108245</name>
    <dbReference type="NCBI Taxonomy" id="1210091"/>
    <lineage>
        <taxon>Bacteria</taxon>
        <taxon>Bacillati</taxon>
        <taxon>Actinomycetota</taxon>
        <taxon>Actinomycetes</taxon>
        <taxon>Mycobacteriales</taxon>
        <taxon>Nocardiaceae</taxon>
        <taxon>Nocardia</taxon>
    </lineage>
</organism>
<name>A0A511M9G9_9NOCA</name>
<dbReference type="OrthoDB" id="4565343at2"/>
<dbReference type="RefSeq" id="WP_107654629.1">
    <property type="nucleotide sequence ID" value="NZ_BJXA01000005.1"/>
</dbReference>
<evidence type="ECO:0000313" key="1">
    <source>
        <dbReference type="EMBL" id="GEM36758.1"/>
    </source>
</evidence>
<dbReference type="Pfam" id="PF10824">
    <property type="entry name" value="T7SS_ESX_EspC"/>
    <property type="match status" value="1"/>
</dbReference>